<dbReference type="Gene3D" id="3.30.70.940">
    <property type="entry name" value="NusG, N-terminal domain"/>
    <property type="match status" value="1"/>
</dbReference>
<keyword evidence="2" id="KW-0805">Transcription regulation</keyword>
<organism evidence="5 6">
    <name type="scientific">Treponema primitia (strain ATCC BAA-887 / DSM 12427 / ZAS-2)</name>
    <dbReference type="NCBI Taxonomy" id="545694"/>
    <lineage>
        <taxon>Bacteria</taxon>
        <taxon>Pseudomonadati</taxon>
        <taxon>Spirochaetota</taxon>
        <taxon>Spirochaetia</taxon>
        <taxon>Spirochaetales</taxon>
        <taxon>Treponemataceae</taxon>
        <taxon>Treponema</taxon>
    </lineage>
</organism>
<reference evidence="5 6" key="2">
    <citation type="journal article" date="2011" name="ISME J.">
        <title>RNA-seq reveals cooperative metabolic interactions between two termite-gut spirochete species in co-culture.</title>
        <authorList>
            <person name="Rosenthal A.Z."/>
            <person name="Matson E.G."/>
            <person name="Eldar A."/>
            <person name="Leadbetter J.R."/>
        </authorList>
    </citation>
    <scope>NUCLEOTIDE SEQUENCE [LARGE SCALE GENOMIC DNA]</scope>
    <source>
        <strain evidence="6">ATCC BAA-887 / DSM 12427 / ZAS-2</strain>
    </source>
</reference>
<feature type="domain" description="NusG-like N-terminal" evidence="4">
    <location>
        <begin position="1"/>
        <end position="106"/>
    </location>
</feature>
<keyword evidence="6" id="KW-1185">Reference proteome</keyword>
<dbReference type="RefSeq" id="WP_015707848.1">
    <property type="nucleotide sequence ID" value="NC_015578.1"/>
</dbReference>
<dbReference type="PANTHER" id="PTHR30265:SF4">
    <property type="entry name" value="KOW MOTIF FAMILY PROTEIN, EXPRESSED"/>
    <property type="match status" value="1"/>
</dbReference>
<proteinExistence type="predicted"/>
<gene>
    <name evidence="5" type="ordered locus">TREPR_2355</name>
</gene>
<dbReference type="InterPro" id="IPR008991">
    <property type="entry name" value="Translation_prot_SH3-like_sf"/>
</dbReference>
<reference evidence="6" key="1">
    <citation type="submission" date="2009-12" db="EMBL/GenBank/DDBJ databases">
        <title>Complete sequence of Treponema primitia strain ZAS-2.</title>
        <authorList>
            <person name="Tetu S.G."/>
            <person name="Matson E."/>
            <person name="Ren Q."/>
            <person name="Seshadri R."/>
            <person name="Elbourne L."/>
            <person name="Hassan K.A."/>
            <person name="Durkin A."/>
            <person name="Radune D."/>
            <person name="Mohamoud Y."/>
            <person name="Shay R."/>
            <person name="Jin S."/>
            <person name="Zhang X."/>
            <person name="Lucey K."/>
            <person name="Ballor N.R."/>
            <person name="Ottesen E."/>
            <person name="Rosenthal R."/>
            <person name="Allen A."/>
            <person name="Leadbetter J.R."/>
            <person name="Paulsen I.T."/>
        </authorList>
    </citation>
    <scope>NUCLEOTIDE SEQUENCE [LARGE SCALE GENOMIC DNA]</scope>
    <source>
        <strain evidence="6">ATCC BAA-887 / DSM 12427 / ZAS-2</strain>
    </source>
</reference>
<dbReference type="EMBL" id="CP001843">
    <property type="protein sequence ID" value="AEF86342.1"/>
    <property type="molecule type" value="Genomic_DNA"/>
</dbReference>
<dbReference type="GO" id="GO:0031564">
    <property type="term" value="P:transcription antitermination"/>
    <property type="evidence" value="ECO:0007669"/>
    <property type="project" value="UniProtKB-KW"/>
</dbReference>
<evidence type="ECO:0000313" key="6">
    <source>
        <dbReference type="Proteomes" id="UP000009223"/>
    </source>
</evidence>
<dbReference type="PANTHER" id="PTHR30265">
    <property type="entry name" value="RHO-INTERACTING TRANSCRIPTION TERMINATION FACTOR NUSG"/>
    <property type="match status" value="1"/>
</dbReference>
<protein>
    <submittedName>
        <fullName evidence="5">Transcription antitermination protein, NusG family</fullName>
    </submittedName>
</protein>
<evidence type="ECO:0000256" key="3">
    <source>
        <dbReference type="ARBA" id="ARBA00023163"/>
    </source>
</evidence>
<dbReference type="InterPro" id="IPR006645">
    <property type="entry name" value="NGN-like_dom"/>
</dbReference>
<dbReference type="NCBIfam" id="NF033641">
    <property type="entry name" value="antiterm_LoaP"/>
    <property type="match status" value="1"/>
</dbReference>
<dbReference type="STRING" id="545694.TREPR_2355"/>
<dbReference type="SUPFAM" id="SSF82679">
    <property type="entry name" value="N-utilization substance G protein NusG, N-terminal domain"/>
    <property type="match status" value="1"/>
</dbReference>
<dbReference type="Pfam" id="PF02357">
    <property type="entry name" value="NusG"/>
    <property type="match status" value="1"/>
</dbReference>
<dbReference type="KEGG" id="tpi:TREPR_2355"/>
<evidence type="ECO:0000259" key="4">
    <source>
        <dbReference type="SMART" id="SM00738"/>
    </source>
</evidence>
<dbReference type="Proteomes" id="UP000009223">
    <property type="component" value="Chromosome"/>
</dbReference>
<name>F5YHV1_TREPZ</name>
<accession>F5YHV1</accession>
<dbReference type="HOGENOM" id="CLU_067287_2_2_12"/>
<dbReference type="SUPFAM" id="SSF50104">
    <property type="entry name" value="Translation proteins SH3-like domain"/>
    <property type="match status" value="1"/>
</dbReference>
<dbReference type="InterPro" id="IPR047663">
    <property type="entry name" value="Transcription_antiterm_LoaP"/>
</dbReference>
<evidence type="ECO:0000256" key="2">
    <source>
        <dbReference type="ARBA" id="ARBA00023015"/>
    </source>
</evidence>
<keyword evidence="1" id="KW-0889">Transcription antitermination</keyword>
<dbReference type="SMART" id="SM00738">
    <property type="entry name" value="NGN"/>
    <property type="match status" value="1"/>
</dbReference>
<dbReference type="InterPro" id="IPR036735">
    <property type="entry name" value="NGN_dom_sf"/>
</dbReference>
<dbReference type="InterPro" id="IPR043425">
    <property type="entry name" value="NusG-like"/>
</dbReference>
<dbReference type="eggNOG" id="COG0250">
    <property type="taxonomic scope" value="Bacteria"/>
</dbReference>
<dbReference type="GO" id="GO:0006354">
    <property type="term" value="P:DNA-templated transcription elongation"/>
    <property type="evidence" value="ECO:0007669"/>
    <property type="project" value="InterPro"/>
</dbReference>
<dbReference type="Gene3D" id="2.30.30.30">
    <property type="match status" value="1"/>
</dbReference>
<keyword evidence="3" id="KW-0804">Transcription</keyword>
<sequence length="180" mass="20843">MKYFAVQVKTRGEEKYIRLFQALHPEITIKVYFPKREIDIRRRGVIVHTSLGIFPGYIFIELEGEEDLHDYQWAFRSTDGFYRFLKSNQNICALQDKDLEMVLHFIKKVGPVAGKSKVYFDENARIVVSEGPLMGLEGKIIKVDKRKGRAKIKLDLYDDTFSIDLAFEVIGVLEGGHRGR</sequence>
<evidence type="ECO:0000256" key="1">
    <source>
        <dbReference type="ARBA" id="ARBA00022814"/>
    </source>
</evidence>
<dbReference type="InterPro" id="IPR014722">
    <property type="entry name" value="Rib_uL2_dom2"/>
</dbReference>
<evidence type="ECO:0000313" key="5">
    <source>
        <dbReference type="EMBL" id="AEF86342.1"/>
    </source>
</evidence>
<dbReference type="AlphaFoldDB" id="F5YHV1"/>
<dbReference type="OrthoDB" id="1681764at2"/>